<comment type="catalytic activity">
    <reaction evidence="1">
        <text>S-ubiquitinyl-[E2 ubiquitin-conjugating enzyme]-L-cysteine + [acceptor protein]-L-lysine = [E2 ubiquitin-conjugating enzyme]-L-cysteine + N(6)-ubiquitinyl-[acceptor protein]-L-lysine.</text>
        <dbReference type="EC" id="2.3.2.27"/>
    </reaction>
</comment>
<dbReference type="InterPro" id="IPR044666">
    <property type="entry name" value="Cyclophilin_A-like"/>
</dbReference>
<evidence type="ECO:0000256" key="17">
    <source>
        <dbReference type="SAM" id="MobiDB-lite"/>
    </source>
</evidence>
<dbReference type="CDD" id="cd16663">
    <property type="entry name" value="RING-Ubox_PPIL2"/>
    <property type="match status" value="1"/>
</dbReference>
<feature type="region of interest" description="Disordered" evidence="17">
    <location>
        <begin position="215"/>
        <end position="273"/>
    </location>
</feature>
<evidence type="ECO:0000256" key="7">
    <source>
        <dbReference type="ARBA" id="ARBA00013194"/>
    </source>
</evidence>
<comment type="caution">
    <text evidence="20">The sequence shown here is derived from an EMBL/GenBank/DDBJ whole genome shotgun (WGS) entry which is preliminary data.</text>
</comment>
<accession>A0AAD9YXS9</accession>
<dbReference type="EC" id="5.2.1.8" evidence="7"/>
<dbReference type="GO" id="GO:0003755">
    <property type="term" value="F:peptidyl-prolyl cis-trans isomerase activity"/>
    <property type="evidence" value="ECO:0007669"/>
    <property type="project" value="UniProtKB-KW"/>
</dbReference>
<dbReference type="Gene3D" id="2.40.100.10">
    <property type="entry name" value="Cyclophilin-like"/>
    <property type="match status" value="1"/>
</dbReference>
<proteinExistence type="inferred from homology"/>
<dbReference type="EC" id="2.3.2.27" evidence="6"/>
<dbReference type="InterPro" id="IPR029000">
    <property type="entry name" value="Cyclophilin-like_dom_sf"/>
</dbReference>
<dbReference type="GO" id="GO:0071013">
    <property type="term" value="C:catalytic step 2 spliceosome"/>
    <property type="evidence" value="ECO:0007669"/>
    <property type="project" value="TreeGrafter"/>
</dbReference>
<dbReference type="SMART" id="SM00504">
    <property type="entry name" value="Ubox"/>
    <property type="match status" value="1"/>
</dbReference>
<evidence type="ECO:0000259" key="19">
    <source>
        <dbReference type="PROSITE" id="PS51698"/>
    </source>
</evidence>
<keyword evidence="21" id="KW-1185">Reference proteome</keyword>
<evidence type="ECO:0000256" key="15">
    <source>
        <dbReference type="ARBA" id="ARBA00030942"/>
    </source>
</evidence>
<comment type="catalytic activity">
    <reaction evidence="2">
        <text>[protein]-peptidylproline (omega=180) = [protein]-peptidylproline (omega=0)</text>
        <dbReference type="Rhea" id="RHEA:16237"/>
        <dbReference type="Rhea" id="RHEA-COMP:10747"/>
        <dbReference type="Rhea" id="RHEA-COMP:10748"/>
        <dbReference type="ChEBI" id="CHEBI:83833"/>
        <dbReference type="ChEBI" id="CHEBI:83834"/>
        <dbReference type="EC" id="5.2.1.8"/>
    </reaction>
</comment>
<dbReference type="InterPro" id="IPR003613">
    <property type="entry name" value="Ubox_domain"/>
</dbReference>
<evidence type="ECO:0000256" key="12">
    <source>
        <dbReference type="ARBA" id="ARBA00023235"/>
    </source>
</evidence>
<dbReference type="InterPro" id="IPR026951">
    <property type="entry name" value="PPIL2_U-box_dom"/>
</dbReference>
<dbReference type="PROSITE" id="PS51698">
    <property type="entry name" value="U_BOX"/>
    <property type="match status" value="1"/>
</dbReference>
<evidence type="ECO:0000259" key="18">
    <source>
        <dbReference type="PROSITE" id="PS50072"/>
    </source>
</evidence>
<dbReference type="PRINTS" id="PR00153">
    <property type="entry name" value="CSAPPISMRASE"/>
</dbReference>
<dbReference type="Pfam" id="PF04564">
    <property type="entry name" value="U-box"/>
    <property type="match status" value="1"/>
</dbReference>
<keyword evidence="9" id="KW-0808">Transferase</keyword>
<evidence type="ECO:0000256" key="9">
    <source>
        <dbReference type="ARBA" id="ARBA00022679"/>
    </source>
</evidence>
<name>A0AAD9YXS9_9LECA</name>
<sequence>MGKGTDKLYITHSEWASEDAYSASAGSGIAKSKAPDSTFKRLPFNFCAVSLQPFKTPVCTPEGHTFDIDNILPWLLKHGTNPVTGKPLASEELIKLRFHKNDEGEMVDPVTFKVFTDNAHLVALKNTGNVFAYDTVERLNIKVKMWRDLVSDEEFGRKDIITLQDPQNVQSRNLSSFKYLQDGVSTLTEAQQRERNSGVNASALGNAASMIKSTDTSISTAPSNSQVGKYLHQKPPTHSPSTTTTLTKPSSSTSAPAKIKPLHTSKSTPYNASTHTTGLAAASLTSTGLTPHTSGALALLSDEEFLLKPRRVKSPGYARITTTHGEINIELLPEFAPKAVWNFTQLAKKGYYKDVVFHRNIRNFMLQGGDPTSTGKGGTSIWGKNFEDEFDGPLSHDARGVISMANKGKNTNSSQFFITYRPCKHLDRKHTIFGRVVGGLETLAKIENVEVDEGKRPLEEVRMESVVVFVDPFEEFMKGKREGEEREKVEEEVRRKGGREDDRITWTGKRLRGDGREGVDIKPEVGKYLGGNDGGGGAGEVLEEWEQEEPVKKKVKAGGGFGNFDSW</sequence>
<gene>
    <name evidence="20" type="ORF">OEA41_009793</name>
</gene>
<dbReference type="InterPro" id="IPR020892">
    <property type="entry name" value="Cyclophilin-type_PPIase_CS"/>
</dbReference>
<keyword evidence="11" id="KW-0697">Rotamase</keyword>
<dbReference type="GO" id="GO:0000209">
    <property type="term" value="P:protein polyubiquitination"/>
    <property type="evidence" value="ECO:0007669"/>
    <property type="project" value="TreeGrafter"/>
</dbReference>
<dbReference type="GO" id="GO:0006457">
    <property type="term" value="P:protein folding"/>
    <property type="evidence" value="ECO:0007669"/>
    <property type="project" value="InterPro"/>
</dbReference>
<evidence type="ECO:0000256" key="3">
    <source>
        <dbReference type="ARBA" id="ARBA00003697"/>
    </source>
</evidence>
<keyword evidence="13" id="KW-0539">Nucleus</keyword>
<evidence type="ECO:0000313" key="21">
    <source>
        <dbReference type="Proteomes" id="UP001276659"/>
    </source>
</evidence>
<reference evidence="20" key="1">
    <citation type="submission" date="2022-11" db="EMBL/GenBank/DDBJ databases">
        <title>Chromosomal genome sequence assembly and mating type (MAT) locus characterization of the leprose asexual lichenized fungus Lepraria neglecta (Nyl.) Erichsen.</title>
        <authorList>
            <person name="Allen J.L."/>
            <person name="Pfeffer B."/>
        </authorList>
    </citation>
    <scope>NUCLEOTIDE SEQUENCE</scope>
    <source>
        <strain evidence="20">Allen 5258</strain>
    </source>
</reference>
<dbReference type="PANTHER" id="PTHR45625">
    <property type="entry name" value="PEPTIDYL-PROLYL CIS-TRANS ISOMERASE-RELATED"/>
    <property type="match status" value="1"/>
</dbReference>
<feature type="domain" description="PPIase cyclophilin-type" evidence="18">
    <location>
        <begin position="325"/>
        <end position="468"/>
    </location>
</feature>
<evidence type="ECO:0000256" key="10">
    <source>
        <dbReference type="ARBA" id="ARBA00022786"/>
    </source>
</evidence>
<evidence type="ECO:0000256" key="5">
    <source>
        <dbReference type="ARBA" id="ARBA00007930"/>
    </source>
</evidence>
<organism evidence="20 21">
    <name type="scientific">Lepraria neglecta</name>
    <dbReference type="NCBI Taxonomy" id="209136"/>
    <lineage>
        <taxon>Eukaryota</taxon>
        <taxon>Fungi</taxon>
        <taxon>Dikarya</taxon>
        <taxon>Ascomycota</taxon>
        <taxon>Pezizomycotina</taxon>
        <taxon>Lecanoromycetes</taxon>
        <taxon>OSLEUM clade</taxon>
        <taxon>Lecanoromycetidae</taxon>
        <taxon>Lecanorales</taxon>
        <taxon>Lecanorineae</taxon>
        <taxon>Stereocaulaceae</taxon>
        <taxon>Lepraria</taxon>
    </lineage>
</organism>
<evidence type="ECO:0000256" key="16">
    <source>
        <dbReference type="ARBA" id="ARBA00033051"/>
    </source>
</evidence>
<dbReference type="Proteomes" id="UP001276659">
    <property type="component" value="Unassembled WGS sequence"/>
</dbReference>
<dbReference type="PANTHER" id="PTHR45625:SF1">
    <property type="entry name" value="RING-TYPE E3 UBIQUITIN-PROTEIN LIGASE PPIL2"/>
    <property type="match status" value="1"/>
</dbReference>
<dbReference type="InterPro" id="IPR013083">
    <property type="entry name" value="Znf_RING/FYVE/PHD"/>
</dbReference>
<dbReference type="PROSITE" id="PS50072">
    <property type="entry name" value="CSA_PPIASE_2"/>
    <property type="match status" value="1"/>
</dbReference>
<evidence type="ECO:0000256" key="2">
    <source>
        <dbReference type="ARBA" id="ARBA00000971"/>
    </source>
</evidence>
<protein>
    <recommendedName>
        <fullName evidence="8">Peptidyl-prolyl cis-trans isomerase-like 2</fullName>
        <ecNumber evidence="6">2.3.2.27</ecNumber>
        <ecNumber evidence="7">5.2.1.8</ecNumber>
    </recommendedName>
    <alternativeName>
        <fullName evidence="14">Cyclophilin-60</fullName>
    </alternativeName>
    <alternativeName>
        <fullName evidence="15">Cyclophilin-like protein Cyp-60</fullName>
    </alternativeName>
    <alternativeName>
        <fullName evidence="16">RING-type E3 ubiquitin transferase isomerase-like 2</fullName>
    </alternativeName>
</protein>
<feature type="compositionally biased region" description="Gly residues" evidence="17">
    <location>
        <begin position="528"/>
        <end position="539"/>
    </location>
</feature>
<comment type="similarity">
    <text evidence="5">Belongs to the cyclophilin-type PPIase family. PPIL2 subfamily.</text>
</comment>
<evidence type="ECO:0000256" key="11">
    <source>
        <dbReference type="ARBA" id="ARBA00023110"/>
    </source>
</evidence>
<evidence type="ECO:0000313" key="20">
    <source>
        <dbReference type="EMBL" id="KAK3166668.1"/>
    </source>
</evidence>
<dbReference type="FunFam" id="2.40.100.10:FF:000014">
    <property type="entry name" value="Peptidyl-prolyl cis-trans isomerase cyp65"/>
    <property type="match status" value="1"/>
</dbReference>
<evidence type="ECO:0000256" key="6">
    <source>
        <dbReference type="ARBA" id="ARBA00012483"/>
    </source>
</evidence>
<feature type="compositionally biased region" description="Basic and acidic residues" evidence="17">
    <location>
        <begin position="512"/>
        <end position="525"/>
    </location>
</feature>
<dbReference type="PROSITE" id="PS00170">
    <property type="entry name" value="CSA_PPIASE_1"/>
    <property type="match status" value="1"/>
</dbReference>
<evidence type="ECO:0000256" key="4">
    <source>
        <dbReference type="ARBA" id="ARBA00004123"/>
    </source>
</evidence>
<evidence type="ECO:0000256" key="8">
    <source>
        <dbReference type="ARBA" id="ARBA00020592"/>
    </source>
</evidence>
<feature type="domain" description="U-box" evidence="19">
    <location>
        <begin position="40"/>
        <end position="113"/>
    </location>
</feature>
<feature type="compositionally biased region" description="Low complexity" evidence="17">
    <location>
        <begin position="234"/>
        <end position="259"/>
    </location>
</feature>
<dbReference type="GO" id="GO:0061630">
    <property type="term" value="F:ubiquitin protein ligase activity"/>
    <property type="evidence" value="ECO:0007669"/>
    <property type="project" value="UniProtKB-EC"/>
</dbReference>
<feature type="region of interest" description="Disordered" evidence="17">
    <location>
        <begin position="512"/>
        <end position="539"/>
    </location>
</feature>
<dbReference type="CDD" id="cd01923">
    <property type="entry name" value="cyclophilin_RING"/>
    <property type="match status" value="1"/>
</dbReference>
<feature type="compositionally biased region" description="Polar residues" evidence="17">
    <location>
        <begin position="215"/>
        <end position="227"/>
    </location>
</feature>
<comment type="subcellular location">
    <subcellularLocation>
        <location evidence="4">Nucleus</location>
    </subcellularLocation>
</comment>
<dbReference type="AlphaFoldDB" id="A0AAD9YXS9"/>
<dbReference type="SUPFAM" id="SSF50891">
    <property type="entry name" value="Cyclophilin-like"/>
    <property type="match status" value="1"/>
</dbReference>
<dbReference type="FunFam" id="3.30.40.10:FF:000079">
    <property type="entry name" value="Peptidyl-prolyl cis-trans isomerase 2"/>
    <property type="match status" value="1"/>
</dbReference>
<dbReference type="SUPFAM" id="SSF57850">
    <property type="entry name" value="RING/U-box"/>
    <property type="match status" value="1"/>
</dbReference>
<keyword evidence="12" id="KW-0413">Isomerase</keyword>
<dbReference type="Gene3D" id="3.30.40.10">
    <property type="entry name" value="Zinc/RING finger domain, C3HC4 (zinc finger)"/>
    <property type="match status" value="1"/>
</dbReference>
<dbReference type="InterPro" id="IPR002130">
    <property type="entry name" value="Cyclophilin-type_PPIase_dom"/>
</dbReference>
<evidence type="ECO:0000256" key="13">
    <source>
        <dbReference type="ARBA" id="ARBA00023242"/>
    </source>
</evidence>
<dbReference type="Pfam" id="PF00160">
    <property type="entry name" value="Pro_isomerase"/>
    <property type="match status" value="1"/>
</dbReference>
<comment type="function">
    <text evidence="3">May catalyze the cis-trans isomerization of proline imidic peptide bonds in oligopeptides thereby assisting the folding of proteins. May also function as a chaperone, playing a role in intracellular transport of proteins. May also have a protein ubiquitin ligase activity acting as an E3 ubiquitin protein ligase or as a ubiquitin-ubiquitin ligase promoting elongation of ubiquitin chains on proteins.</text>
</comment>
<evidence type="ECO:0000256" key="1">
    <source>
        <dbReference type="ARBA" id="ARBA00000900"/>
    </source>
</evidence>
<keyword evidence="10" id="KW-0833">Ubl conjugation pathway</keyword>
<dbReference type="EMBL" id="JASNWA010000011">
    <property type="protein sequence ID" value="KAK3166668.1"/>
    <property type="molecule type" value="Genomic_DNA"/>
</dbReference>
<evidence type="ECO:0000256" key="14">
    <source>
        <dbReference type="ARBA" id="ARBA00030661"/>
    </source>
</evidence>